<comment type="caution">
    <text evidence="3">The sequence shown here is derived from an EMBL/GenBank/DDBJ whole genome shotgun (WGS) entry which is preliminary data.</text>
</comment>
<protein>
    <submittedName>
        <fullName evidence="3">Uncharacterized protein</fullName>
    </submittedName>
</protein>
<accession>A0ABS1PBJ8</accession>
<feature type="signal peptide" evidence="2">
    <location>
        <begin position="1"/>
        <end position="21"/>
    </location>
</feature>
<keyword evidence="2" id="KW-0732">Signal</keyword>
<dbReference type="Proteomes" id="UP000621386">
    <property type="component" value="Unassembled WGS sequence"/>
</dbReference>
<reference evidence="3 4" key="1">
    <citation type="submission" date="2021-01" db="EMBL/GenBank/DDBJ databases">
        <title>WGS of actinomycetes isolated from Thailand.</title>
        <authorList>
            <person name="Thawai C."/>
        </authorList>
    </citation>
    <scope>NUCLEOTIDE SEQUENCE [LARGE SCALE GENOMIC DNA]</scope>
    <source>
        <strain evidence="3 4">CH5-8</strain>
    </source>
</reference>
<evidence type="ECO:0000256" key="2">
    <source>
        <dbReference type="SAM" id="SignalP"/>
    </source>
</evidence>
<proteinExistence type="predicted"/>
<dbReference type="RefSeq" id="WP_201826183.1">
    <property type="nucleotide sequence ID" value="NZ_JAERRH010000023.1"/>
</dbReference>
<dbReference type="EMBL" id="JAERRH010000023">
    <property type="protein sequence ID" value="MBL1109757.1"/>
    <property type="molecule type" value="Genomic_DNA"/>
</dbReference>
<evidence type="ECO:0000256" key="1">
    <source>
        <dbReference type="SAM" id="MobiDB-lite"/>
    </source>
</evidence>
<evidence type="ECO:0000313" key="4">
    <source>
        <dbReference type="Proteomes" id="UP000621386"/>
    </source>
</evidence>
<organism evidence="3 4">
    <name type="scientific">Streptomyces musisoli</name>
    <dbReference type="NCBI Taxonomy" id="2802280"/>
    <lineage>
        <taxon>Bacteria</taxon>
        <taxon>Bacillati</taxon>
        <taxon>Actinomycetota</taxon>
        <taxon>Actinomycetes</taxon>
        <taxon>Kitasatosporales</taxon>
        <taxon>Streptomycetaceae</taxon>
        <taxon>Streptomyces</taxon>
    </lineage>
</organism>
<feature type="region of interest" description="Disordered" evidence="1">
    <location>
        <begin position="40"/>
        <end position="76"/>
    </location>
</feature>
<name>A0ABS1PBJ8_9ACTN</name>
<keyword evidence="4" id="KW-1185">Reference proteome</keyword>
<evidence type="ECO:0000313" key="3">
    <source>
        <dbReference type="EMBL" id="MBL1109757.1"/>
    </source>
</evidence>
<gene>
    <name evidence="3" type="ORF">JK361_35160</name>
</gene>
<sequence>MINARRHMARLAGISCIAALAAGTIGVASAEAAPMVQHQAAAYSTSHNGNTQGGAQGDGQGNTQGGGSSSMGPMGG</sequence>
<feature type="chain" id="PRO_5045912726" evidence="2">
    <location>
        <begin position="22"/>
        <end position="76"/>
    </location>
</feature>
<feature type="compositionally biased region" description="Gly residues" evidence="1">
    <location>
        <begin position="51"/>
        <end position="76"/>
    </location>
</feature>